<dbReference type="InterPro" id="IPR011662">
    <property type="entry name" value="Secretin/TonB_short_N"/>
</dbReference>
<protein>
    <submittedName>
        <fullName evidence="15">TonB-dependent receptor</fullName>
    </submittedName>
</protein>
<dbReference type="Gene3D" id="2.40.170.20">
    <property type="entry name" value="TonB-dependent receptor, beta-barrel domain"/>
    <property type="match status" value="1"/>
</dbReference>
<dbReference type="InterPro" id="IPR000531">
    <property type="entry name" value="Beta-barrel_TonB"/>
</dbReference>
<organism evidence="15 17">
    <name type="scientific">Colwellia hornerae</name>
    <dbReference type="NCBI Taxonomy" id="89402"/>
    <lineage>
        <taxon>Bacteria</taxon>
        <taxon>Pseudomonadati</taxon>
        <taxon>Pseudomonadota</taxon>
        <taxon>Gammaproteobacteria</taxon>
        <taxon>Alteromonadales</taxon>
        <taxon>Colwelliaceae</taxon>
        <taxon>Colwellia</taxon>
    </lineage>
</organism>
<dbReference type="PANTHER" id="PTHR47234:SF3">
    <property type="entry name" value="SECRETIN_TONB SHORT N-TERMINAL DOMAIN-CONTAINING PROTEIN"/>
    <property type="match status" value="1"/>
</dbReference>
<dbReference type="EMBL" id="VOLR01000019">
    <property type="protein sequence ID" value="TWX57510.1"/>
    <property type="molecule type" value="Genomic_DNA"/>
</dbReference>
<keyword evidence="7 11" id="KW-0798">TonB box</keyword>
<dbReference type="OrthoDB" id="9805434at2"/>
<feature type="domain" description="Secretin/TonB short N-terminal" evidence="13">
    <location>
        <begin position="59"/>
        <end position="108"/>
    </location>
</feature>
<gene>
    <name evidence="14" type="ORF">ESZ26_13550</name>
    <name evidence="15" type="ORF">ESZ27_09700</name>
</gene>
<evidence type="ECO:0000256" key="6">
    <source>
        <dbReference type="ARBA" id="ARBA00023004"/>
    </source>
</evidence>
<evidence type="ECO:0000256" key="12">
    <source>
        <dbReference type="SAM" id="SignalP"/>
    </source>
</evidence>
<name>A0A5C6QEA2_9GAMM</name>
<keyword evidence="9 10" id="KW-0998">Cell outer membrane</keyword>
<evidence type="ECO:0000313" key="14">
    <source>
        <dbReference type="EMBL" id="TWX57510.1"/>
    </source>
</evidence>
<dbReference type="InterPro" id="IPR039426">
    <property type="entry name" value="TonB-dep_rcpt-like"/>
</dbReference>
<dbReference type="PANTHER" id="PTHR47234">
    <property type="match status" value="1"/>
</dbReference>
<evidence type="ECO:0000259" key="13">
    <source>
        <dbReference type="SMART" id="SM00965"/>
    </source>
</evidence>
<dbReference type="EMBL" id="VOLQ01000016">
    <property type="protein sequence ID" value="TWX67013.1"/>
    <property type="molecule type" value="Genomic_DNA"/>
</dbReference>
<dbReference type="Gene3D" id="3.55.50.30">
    <property type="match status" value="1"/>
</dbReference>
<dbReference type="Proteomes" id="UP000321917">
    <property type="component" value="Unassembled WGS sequence"/>
</dbReference>
<comment type="similarity">
    <text evidence="10 11">Belongs to the TonB-dependent receptor family.</text>
</comment>
<evidence type="ECO:0000313" key="16">
    <source>
        <dbReference type="Proteomes" id="UP000321525"/>
    </source>
</evidence>
<evidence type="ECO:0000313" key="17">
    <source>
        <dbReference type="Proteomes" id="UP000321917"/>
    </source>
</evidence>
<keyword evidence="6" id="KW-0408">Iron</keyword>
<evidence type="ECO:0000256" key="3">
    <source>
        <dbReference type="ARBA" id="ARBA00022452"/>
    </source>
</evidence>
<evidence type="ECO:0000256" key="2">
    <source>
        <dbReference type="ARBA" id="ARBA00022448"/>
    </source>
</evidence>
<evidence type="ECO:0000256" key="7">
    <source>
        <dbReference type="ARBA" id="ARBA00023077"/>
    </source>
</evidence>
<keyword evidence="4" id="KW-0410">Iron transport</keyword>
<keyword evidence="4" id="KW-0406">Ion transport</keyword>
<dbReference type="InterPro" id="IPR012910">
    <property type="entry name" value="Plug_dom"/>
</dbReference>
<comment type="subcellular location">
    <subcellularLocation>
        <location evidence="1 10">Cell outer membrane</location>
        <topology evidence="1 10">Multi-pass membrane protein</topology>
    </subcellularLocation>
</comment>
<keyword evidence="12" id="KW-0732">Signal</keyword>
<dbReference type="SUPFAM" id="SSF56935">
    <property type="entry name" value="Porins"/>
    <property type="match status" value="1"/>
</dbReference>
<accession>A0A5C6QEA2</accession>
<keyword evidence="15" id="KW-0675">Receptor</keyword>
<keyword evidence="16" id="KW-1185">Reference proteome</keyword>
<feature type="chain" id="PRO_5022883290" evidence="12">
    <location>
        <begin position="26"/>
        <end position="944"/>
    </location>
</feature>
<dbReference type="SMART" id="SM00965">
    <property type="entry name" value="STN"/>
    <property type="match status" value="1"/>
</dbReference>
<dbReference type="Proteomes" id="UP000321525">
    <property type="component" value="Unassembled WGS sequence"/>
</dbReference>
<comment type="caution">
    <text evidence="15">The sequence shown here is derived from an EMBL/GenBank/DDBJ whole genome shotgun (WGS) entry which is preliminary data.</text>
</comment>
<dbReference type="PROSITE" id="PS52016">
    <property type="entry name" value="TONB_DEPENDENT_REC_3"/>
    <property type="match status" value="1"/>
</dbReference>
<evidence type="ECO:0000256" key="9">
    <source>
        <dbReference type="ARBA" id="ARBA00023237"/>
    </source>
</evidence>
<evidence type="ECO:0000256" key="1">
    <source>
        <dbReference type="ARBA" id="ARBA00004571"/>
    </source>
</evidence>
<sequence length="944" mass="103986">MKKVTQFFCSLFIISPLFFSLNTQAKAQTIAPNIIHFTVTAQSVDQALIKLAQQADQTIIFSYDLTRSFNSNAIDGYYSVSLALRKLLKNTGLHAEINDKGQWSIKQKYNIAAQRKSKLKSNIKKKVKAIEKIAIVGSHINGRTAKELPVPVDIISADTLRNSGQINLGQILQALVPSFNFSRSAISDGSDVLQPATLRGLGPDQTLILVNGKRRHQASLIHINSSVGRGTAGTDMNAIPVTAIKRIEVLRDGAAAQYGSDAIAGVINIVLNDSSEQATLVTSAGAYQQGDGQDYQLSYTQGLELDDDGFINATLSLVDHQSTNRSGLHGACQFAQCTQLDNGHWQTDDPRELSANRATFRIGDPSYQQLSFAANSAVELNQGQLYGFLTYSHRENQSAAFFRHSANSNENPLLADGQAAIAQGYLPKIDSDIEDMSYNFGYKVSFDNDTAIDISYTYGKNQIDYTTSDSLNASYANYLLNTSDLTMDELRGQLPKSAFAYGLSLSLETVNLLFSQDYENYSLVLGSEFRQEIYQIIPGKPYSFKDYDTESNQALFEHDAAGGIQGFPGVAPELAVNESRDVVSIFAESVTKINDFIELSAAVRYDDYDIFGNSSNTKVAVHWQVSDQVILRGAYSTGFRAPSMQQMYFNNISTQFIVDESGSLLSEEVETFRNDSSLTTRLGVPTLKEEESDNLSVGLIYSPTQNIDINIDFYQIDINDRIVISSKLGMGISPLLDQAFAEESVTKGQFFLNGADTATQGTDIVATWQTQAFSGDINFTLAANFTNTKVTKLFTPDHSTLHTIAVTEIFSQQDISIIEEWQPRNKISLHTLYKNQHWTVNILLNHYGKYTITDGGKQTYGAELLTDISVSHQVSKSLAITVGSHNLFNVMPDKNSIGNSRGGTIEDQQGNIIVDSTGVFKYSRRSAPFGFNGAYFYASLQYDF</sequence>
<dbReference type="GO" id="GO:0006826">
    <property type="term" value="P:iron ion transport"/>
    <property type="evidence" value="ECO:0007669"/>
    <property type="project" value="UniProtKB-KW"/>
</dbReference>
<proteinExistence type="inferred from homology"/>
<dbReference type="InterPro" id="IPR036942">
    <property type="entry name" value="Beta-barrel_TonB_sf"/>
</dbReference>
<dbReference type="Pfam" id="PF07715">
    <property type="entry name" value="Plug"/>
    <property type="match status" value="1"/>
</dbReference>
<evidence type="ECO:0000256" key="5">
    <source>
        <dbReference type="ARBA" id="ARBA00022692"/>
    </source>
</evidence>
<keyword evidence="3 10" id="KW-1134">Transmembrane beta strand</keyword>
<evidence type="ECO:0000256" key="4">
    <source>
        <dbReference type="ARBA" id="ARBA00022496"/>
    </source>
</evidence>
<feature type="signal peptide" evidence="12">
    <location>
        <begin position="1"/>
        <end position="25"/>
    </location>
</feature>
<dbReference type="AlphaFoldDB" id="A0A5C6QEA2"/>
<dbReference type="Pfam" id="PF00593">
    <property type="entry name" value="TonB_dep_Rec_b-barrel"/>
    <property type="match status" value="1"/>
</dbReference>
<evidence type="ECO:0000313" key="15">
    <source>
        <dbReference type="EMBL" id="TWX67013.1"/>
    </source>
</evidence>
<keyword evidence="2 10" id="KW-0813">Transport</keyword>
<keyword evidence="5 10" id="KW-0812">Transmembrane</keyword>
<dbReference type="Gene3D" id="2.170.130.10">
    <property type="entry name" value="TonB-dependent receptor, plug domain"/>
    <property type="match status" value="1"/>
</dbReference>
<dbReference type="GO" id="GO:0009279">
    <property type="term" value="C:cell outer membrane"/>
    <property type="evidence" value="ECO:0007669"/>
    <property type="project" value="UniProtKB-SubCell"/>
</dbReference>
<reference evidence="15 17" key="1">
    <citation type="submission" date="2019-07" db="EMBL/GenBank/DDBJ databases">
        <title>Genomes of sea-ice associated Colwellia species.</title>
        <authorList>
            <person name="Bowman J.P."/>
        </authorList>
    </citation>
    <scope>NUCLEOTIDE SEQUENCE [LARGE SCALE GENOMIC DNA]</scope>
    <source>
        <strain evidence="14 16">ACAM 607</strain>
        <strain evidence="15 17">IC036</strain>
    </source>
</reference>
<evidence type="ECO:0000256" key="11">
    <source>
        <dbReference type="RuleBase" id="RU003357"/>
    </source>
</evidence>
<dbReference type="InterPro" id="IPR037066">
    <property type="entry name" value="Plug_dom_sf"/>
</dbReference>
<evidence type="ECO:0000256" key="8">
    <source>
        <dbReference type="ARBA" id="ARBA00023136"/>
    </source>
</evidence>
<evidence type="ECO:0000256" key="10">
    <source>
        <dbReference type="PROSITE-ProRule" id="PRU01360"/>
    </source>
</evidence>
<keyword evidence="8 10" id="KW-0472">Membrane</keyword>